<evidence type="ECO:0000256" key="2">
    <source>
        <dbReference type="ARBA" id="ARBA00011881"/>
    </source>
</evidence>
<evidence type="ECO:0000256" key="3">
    <source>
        <dbReference type="ARBA" id="ARBA00012918"/>
    </source>
</evidence>
<dbReference type="GO" id="GO:0006537">
    <property type="term" value="P:glutamate biosynthetic process"/>
    <property type="evidence" value="ECO:0007669"/>
    <property type="project" value="TreeGrafter"/>
</dbReference>
<sequence>MTELSTRLHHIIDEALLDASEIEDWGRSADYIPPLAQVDPRQAAVSVCLPDGTMVNAGESRKAFSIQSISKVFSLALAMGRYGDLLWQIVGREPSGTHFASLAALEANEGRPRNPFENAGAIATTGALLKGYEPRETLSELVRFVRDMAGDESILIDAEVARLETESGFRNTAIANFLRHNGILTEDPDRVLGTYFHQCAIEMTTRQLARAGATLAQLPCANITLGADRIQRINALMLTCGLYNESGDFAFEVGLPAKSGVGGGLLISVPYQASIAIWTPGLNAKGNPMIAIYLAKRIADEMGWSIFAKPAETL</sequence>
<dbReference type="Proteomes" id="UP000244817">
    <property type="component" value="Unassembled WGS sequence"/>
</dbReference>
<evidence type="ECO:0000313" key="8">
    <source>
        <dbReference type="Proteomes" id="UP000244817"/>
    </source>
</evidence>
<dbReference type="PANTHER" id="PTHR12544:SF29">
    <property type="entry name" value="GLUTAMINASE"/>
    <property type="match status" value="1"/>
</dbReference>
<feature type="binding site" evidence="6">
    <location>
        <position position="164"/>
    </location>
    <ligand>
        <name>substrate</name>
    </ligand>
</feature>
<dbReference type="EC" id="3.5.1.2" evidence="3 6"/>
<dbReference type="InterPro" id="IPR015868">
    <property type="entry name" value="Glutaminase"/>
</dbReference>
<keyword evidence="6" id="KW-0007">Acetylation</keyword>
<comment type="caution">
    <text evidence="7">The sequence shown here is derived from an EMBL/GenBank/DDBJ whole genome shotgun (WGS) entry which is preliminary data.</text>
</comment>
<dbReference type="PANTHER" id="PTHR12544">
    <property type="entry name" value="GLUTAMINASE"/>
    <property type="match status" value="1"/>
</dbReference>
<dbReference type="EMBL" id="QCYG01000003">
    <property type="protein sequence ID" value="PVA07217.1"/>
    <property type="molecule type" value="Genomic_DNA"/>
</dbReference>
<accession>A0A2T7FYH3</accession>
<reference evidence="7 8" key="1">
    <citation type="submission" date="2018-04" db="EMBL/GenBank/DDBJ databases">
        <title>Pelagivirga bohaiensis gen. nov., sp. nov., a bacterium isolated from the Bohai Sea.</title>
        <authorList>
            <person name="Ji X."/>
        </authorList>
    </citation>
    <scope>NUCLEOTIDE SEQUENCE [LARGE SCALE GENOMIC DNA]</scope>
    <source>
        <strain evidence="7 8">BH-SD16</strain>
    </source>
</reference>
<dbReference type="Gene3D" id="3.40.710.10">
    <property type="entry name" value="DD-peptidase/beta-lactamase superfamily"/>
    <property type="match status" value="1"/>
</dbReference>
<dbReference type="SUPFAM" id="SSF56601">
    <property type="entry name" value="beta-lactamase/transpeptidase-like"/>
    <property type="match status" value="1"/>
</dbReference>
<dbReference type="GO" id="GO:0004359">
    <property type="term" value="F:glutaminase activity"/>
    <property type="evidence" value="ECO:0007669"/>
    <property type="project" value="UniProtKB-UniRule"/>
</dbReference>
<dbReference type="GO" id="GO:0006543">
    <property type="term" value="P:L-glutamine catabolic process"/>
    <property type="evidence" value="ECO:0007669"/>
    <property type="project" value="TreeGrafter"/>
</dbReference>
<keyword evidence="8" id="KW-1185">Reference proteome</keyword>
<dbReference type="AlphaFoldDB" id="A0A2T7FYH3"/>
<evidence type="ECO:0000256" key="1">
    <source>
        <dbReference type="ARBA" id="ARBA00011076"/>
    </source>
</evidence>
<feature type="binding site" evidence="6">
    <location>
        <position position="195"/>
    </location>
    <ligand>
        <name>substrate</name>
    </ligand>
</feature>
<comment type="catalytic activity">
    <reaction evidence="5 6">
        <text>L-glutamine + H2O = L-glutamate + NH4(+)</text>
        <dbReference type="Rhea" id="RHEA:15889"/>
        <dbReference type="ChEBI" id="CHEBI:15377"/>
        <dbReference type="ChEBI" id="CHEBI:28938"/>
        <dbReference type="ChEBI" id="CHEBI:29985"/>
        <dbReference type="ChEBI" id="CHEBI:58359"/>
        <dbReference type="EC" id="3.5.1.2"/>
    </reaction>
</comment>
<feature type="binding site" evidence="6">
    <location>
        <position position="118"/>
    </location>
    <ligand>
        <name>substrate</name>
    </ligand>
</feature>
<name>A0A2T7FYH3_9RHOB</name>
<evidence type="ECO:0000313" key="7">
    <source>
        <dbReference type="EMBL" id="PVA07217.1"/>
    </source>
</evidence>
<comment type="similarity">
    <text evidence="1 6">Belongs to the glutaminase family.</text>
</comment>
<dbReference type="RefSeq" id="WP_108640046.1">
    <property type="nucleotide sequence ID" value="NZ_QCYG01000003.1"/>
</dbReference>
<gene>
    <name evidence="6 7" type="primary">glsA</name>
    <name evidence="7" type="ORF">DC363_05025</name>
</gene>
<comment type="subunit">
    <text evidence="2 6">Homotetramer.</text>
</comment>
<protein>
    <recommendedName>
        <fullName evidence="3 6">Glutaminase</fullName>
        <ecNumber evidence="3 6">3.5.1.2</ecNumber>
    </recommendedName>
</protein>
<dbReference type="OrthoDB" id="9788822at2"/>
<proteinExistence type="inferred from homology"/>
<keyword evidence="4 6" id="KW-0378">Hydrolase</keyword>
<evidence type="ECO:0000256" key="6">
    <source>
        <dbReference type="HAMAP-Rule" id="MF_00313"/>
    </source>
</evidence>
<feature type="binding site" evidence="6">
    <location>
        <position position="171"/>
    </location>
    <ligand>
        <name>substrate</name>
    </ligand>
</feature>
<dbReference type="Pfam" id="PF04960">
    <property type="entry name" value="Glutaminase"/>
    <property type="match status" value="1"/>
</dbReference>
<feature type="binding site" evidence="6">
    <location>
        <position position="261"/>
    </location>
    <ligand>
        <name>substrate</name>
    </ligand>
</feature>
<organism evidence="7 8">
    <name type="scientific">Thalassorhabdomicrobium marinisediminis</name>
    <dbReference type="NCBI Taxonomy" id="2170577"/>
    <lineage>
        <taxon>Bacteria</taxon>
        <taxon>Pseudomonadati</taxon>
        <taxon>Pseudomonadota</taxon>
        <taxon>Alphaproteobacteria</taxon>
        <taxon>Rhodobacterales</taxon>
        <taxon>Paracoccaceae</taxon>
        <taxon>Thalassorhabdomicrobium</taxon>
    </lineage>
</organism>
<dbReference type="InterPro" id="IPR012338">
    <property type="entry name" value="Beta-lactam/transpept-like"/>
</dbReference>
<feature type="binding site" evidence="6">
    <location>
        <position position="68"/>
    </location>
    <ligand>
        <name>substrate</name>
    </ligand>
</feature>
<evidence type="ECO:0000256" key="5">
    <source>
        <dbReference type="ARBA" id="ARBA00049534"/>
    </source>
</evidence>
<feature type="binding site" evidence="6">
    <location>
        <position position="243"/>
    </location>
    <ligand>
        <name>substrate</name>
    </ligand>
</feature>
<evidence type="ECO:0000256" key="4">
    <source>
        <dbReference type="ARBA" id="ARBA00022801"/>
    </source>
</evidence>
<dbReference type="NCBIfam" id="TIGR03814">
    <property type="entry name" value="Gln_ase"/>
    <property type="match status" value="1"/>
</dbReference>
<dbReference type="HAMAP" id="MF_00313">
    <property type="entry name" value="Glutaminase"/>
    <property type="match status" value="1"/>
</dbReference>